<dbReference type="NCBIfam" id="NF033084">
    <property type="entry name" value="ANT_6"/>
    <property type="match status" value="1"/>
</dbReference>
<dbReference type="GO" id="GO:0016779">
    <property type="term" value="F:nucleotidyltransferase activity"/>
    <property type="evidence" value="ECO:0007669"/>
    <property type="project" value="UniProtKB-KW"/>
</dbReference>
<dbReference type="RefSeq" id="WP_117544829.1">
    <property type="nucleotide sequence ID" value="NZ_QVLV01000009.1"/>
</dbReference>
<name>A0A3E3I355_9FIRM</name>
<dbReference type="Proteomes" id="UP000260812">
    <property type="component" value="Unassembled WGS sequence"/>
</dbReference>
<dbReference type="InterPro" id="IPR043519">
    <property type="entry name" value="NT_sf"/>
</dbReference>
<accession>A0A3E3I355</accession>
<evidence type="ECO:0000313" key="1">
    <source>
        <dbReference type="EMBL" id="RGE59219.1"/>
    </source>
</evidence>
<dbReference type="InterPro" id="IPR007530">
    <property type="entry name" value="Aminoglycoside_adenylylTfrase"/>
</dbReference>
<reference evidence="1" key="1">
    <citation type="submission" date="2018-08" db="EMBL/GenBank/DDBJ databases">
        <title>A genome reference for cultivated species of the human gut microbiota.</title>
        <authorList>
            <person name="Zou Y."/>
            <person name="Xue W."/>
            <person name="Luo G."/>
        </authorList>
    </citation>
    <scope>NUCLEOTIDE SEQUENCE [LARGE SCALE GENOMIC DNA]</scope>
    <source>
        <strain evidence="1">TF05-5AC</strain>
    </source>
</reference>
<dbReference type="Pfam" id="PF04439">
    <property type="entry name" value="Adenyl_transf"/>
    <property type="match status" value="1"/>
</dbReference>
<keyword evidence="1" id="KW-0548">Nucleotidyltransferase</keyword>
<dbReference type="GeneID" id="97988080"/>
<dbReference type="SUPFAM" id="SSF81631">
    <property type="entry name" value="PAP/OAS1 substrate-binding domain"/>
    <property type="match status" value="1"/>
</dbReference>
<sequence>MRTPEEFMDLVLTFARENEHIRMVGMEGSRVNKNIPVDSFQDFDITYFVDDIGAFTENDGWLSFFGDIVMMQKPEDMELFPAEEEGYSYLILFDDYNKMDLTLLETKQIHDYLQGDGLRTILLDKDGRVPEKIVPSDREYWLKKPGPRSFDDCCNEFWNLTIYVTKGLCRGEILYAIDHLHLLRNELLRMLSWKVGMEYGFGFSVGKNYKFISRYLAEETWDMLMSTYREDSYENIWKALFTCHALFRKTALECAAVWGYSYPEYDRNVSRYVDKLYGIYGNGKEEAK</sequence>
<dbReference type="SUPFAM" id="SSF81301">
    <property type="entry name" value="Nucleotidyltransferase"/>
    <property type="match status" value="1"/>
</dbReference>
<keyword evidence="1" id="KW-0808">Transferase</keyword>
<dbReference type="Gene3D" id="1.20.120.330">
    <property type="entry name" value="Nucleotidyltransferases domain 2"/>
    <property type="match status" value="1"/>
</dbReference>
<comment type="caution">
    <text evidence="1">The sequence shown here is derived from an EMBL/GenBank/DDBJ whole genome shotgun (WGS) entry which is preliminary data.</text>
</comment>
<protein>
    <submittedName>
        <fullName evidence="1">Aminoglycoside 6-adenylyltransferase</fullName>
    </submittedName>
</protein>
<dbReference type="EMBL" id="QVLV01000009">
    <property type="protein sequence ID" value="RGE59219.1"/>
    <property type="molecule type" value="Genomic_DNA"/>
</dbReference>
<evidence type="ECO:0000313" key="2">
    <source>
        <dbReference type="Proteomes" id="UP000260812"/>
    </source>
</evidence>
<organism evidence="1 2">
    <name type="scientific">Eisenbergiella massiliensis</name>
    <dbReference type="NCBI Taxonomy" id="1720294"/>
    <lineage>
        <taxon>Bacteria</taxon>
        <taxon>Bacillati</taxon>
        <taxon>Bacillota</taxon>
        <taxon>Clostridia</taxon>
        <taxon>Lachnospirales</taxon>
        <taxon>Lachnospiraceae</taxon>
        <taxon>Eisenbergiella</taxon>
    </lineage>
</organism>
<dbReference type="PIRSF" id="PIRSF000812">
    <property type="entry name" value="AAD"/>
    <property type="match status" value="1"/>
</dbReference>
<proteinExistence type="predicted"/>
<gene>
    <name evidence="1" type="primary">ant(6)</name>
    <name evidence="1" type="ORF">DXC51_14695</name>
</gene>
<keyword evidence="2" id="KW-1185">Reference proteome</keyword>
<dbReference type="Gene3D" id="3.30.460.10">
    <property type="entry name" value="Beta Polymerase, domain 2"/>
    <property type="match status" value="1"/>
</dbReference>
<dbReference type="AlphaFoldDB" id="A0A3E3I355"/>